<evidence type="ECO:0000313" key="7">
    <source>
        <dbReference type="Proteomes" id="UP001108027"/>
    </source>
</evidence>
<accession>A0A9Q3UQ11</accession>
<dbReference type="Pfam" id="PF02357">
    <property type="entry name" value="NusG"/>
    <property type="match status" value="1"/>
</dbReference>
<sequence>MSSNAWYVVQCRANQNFRAQENLENQGFTCFQPCLRVEKLRAGRRTHRTEPLFPGYLFVQFQDYGPSWHTVRSTRGVNRLVAFGDQPARVPEGVVDALIQRTRDDNDDQDSRPAIRAGDRLRIENGPFVNLEATFQAYDGEQRAIVLLEMLHKQHRLNLALKDVRPLAGSA</sequence>
<dbReference type="Gene3D" id="3.30.70.940">
    <property type="entry name" value="NusG, N-terminal domain"/>
    <property type="match status" value="1"/>
</dbReference>
<dbReference type="PANTHER" id="PTHR30265">
    <property type="entry name" value="RHO-INTERACTING TRANSCRIPTION TERMINATION FACTOR NUSG"/>
    <property type="match status" value="1"/>
</dbReference>
<dbReference type="PANTHER" id="PTHR30265:SF7">
    <property type="entry name" value="TRANSCRIPTION ANTITERMINATION PROTEIN RFAH"/>
    <property type="match status" value="1"/>
</dbReference>
<evidence type="ECO:0000256" key="2">
    <source>
        <dbReference type="ARBA" id="ARBA00023015"/>
    </source>
</evidence>
<dbReference type="GO" id="GO:0003677">
    <property type="term" value="F:DNA binding"/>
    <property type="evidence" value="ECO:0007669"/>
    <property type="project" value="UniProtKB-UniRule"/>
</dbReference>
<dbReference type="GO" id="GO:0006354">
    <property type="term" value="P:DNA-templated transcription elongation"/>
    <property type="evidence" value="ECO:0007669"/>
    <property type="project" value="InterPro"/>
</dbReference>
<protein>
    <recommendedName>
        <fullName evidence="4">Transcription antitermination protein RfaH</fullName>
    </recommendedName>
</protein>
<dbReference type="HAMAP" id="MF_00951">
    <property type="entry name" value="RfaH"/>
    <property type="match status" value="1"/>
</dbReference>
<keyword evidence="3 4" id="KW-0804">Transcription</keyword>
<dbReference type="Proteomes" id="UP001108027">
    <property type="component" value="Unassembled WGS sequence"/>
</dbReference>
<reference evidence="6" key="1">
    <citation type="submission" date="2021-10" db="EMBL/GenBank/DDBJ databases">
        <title>The diversity and Nitrogen Metabolism of Culturable Nitrate-Utilizing Bacteria Within the Oxygen Minimum Zone of the Changjiang (Yangtze River)Estuary.</title>
        <authorList>
            <person name="Zhang D."/>
            <person name="Zheng J."/>
            <person name="Liu S."/>
            <person name="He W."/>
        </authorList>
    </citation>
    <scope>NUCLEOTIDE SEQUENCE</scope>
    <source>
        <strain evidence="6">FXH-223</strain>
    </source>
</reference>
<comment type="function">
    <text evidence="4">Enhances distal genes transcription elongation in a specialized subset of operons that encode extracytoplasmic components.</text>
</comment>
<dbReference type="InterPro" id="IPR043425">
    <property type="entry name" value="NusG-like"/>
</dbReference>
<feature type="domain" description="NusG-like N-terminal" evidence="5">
    <location>
        <begin position="3"/>
        <end position="102"/>
    </location>
</feature>
<dbReference type="GO" id="GO:0001073">
    <property type="term" value="F:transcription antitermination factor activity, DNA binding"/>
    <property type="evidence" value="ECO:0007669"/>
    <property type="project" value="UniProtKB-UniRule"/>
</dbReference>
<evidence type="ECO:0000256" key="1">
    <source>
        <dbReference type="ARBA" id="ARBA00022814"/>
    </source>
</evidence>
<evidence type="ECO:0000259" key="5">
    <source>
        <dbReference type="SMART" id="SM00738"/>
    </source>
</evidence>
<dbReference type="NCBIfam" id="NF006534">
    <property type="entry name" value="PRK09014.1"/>
    <property type="match status" value="1"/>
</dbReference>
<dbReference type="CDD" id="cd09892">
    <property type="entry name" value="NGN_SP_RfaH"/>
    <property type="match status" value="1"/>
</dbReference>
<dbReference type="EMBL" id="JAJGNA010000017">
    <property type="protein sequence ID" value="MCC4309504.1"/>
    <property type="molecule type" value="Genomic_DNA"/>
</dbReference>
<dbReference type="InterPro" id="IPR036735">
    <property type="entry name" value="NGN_dom_sf"/>
</dbReference>
<dbReference type="SUPFAM" id="SSF82679">
    <property type="entry name" value="N-utilization substance G protein NusG, N-terminal domain"/>
    <property type="match status" value="1"/>
</dbReference>
<dbReference type="SMART" id="SM00738">
    <property type="entry name" value="NGN"/>
    <property type="match status" value="1"/>
</dbReference>
<name>A0A9Q3UQ11_9GAMM</name>
<dbReference type="InterPro" id="IPR008991">
    <property type="entry name" value="Translation_prot_SH3-like_sf"/>
</dbReference>
<keyword evidence="7" id="KW-1185">Reference proteome</keyword>
<keyword evidence="2 4" id="KW-0805">Transcription regulation</keyword>
<evidence type="ECO:0000256" key="3">
    <source>
        <dbReference type="ARBA" id="ARBA00023163"/>
    </source>
</evidence>
<dbReference type="AlphaFoldDB" id="A0A9Q3UQ11"/>
<keyword evidence="1 4" id="KW-0889">Transcription antitermination</keyword>
<evidence type="ECO:0000256" key="4">
    <source>
        <dbReference type="HAMAP-Rule" id="MF_00951"/>
    </source>
</evidence>
<dbReference type="InterPro" id="IPR006645">
    <property type="entry name" value="NGN-like_dom"/>
</dbReference>
<comment type="caution">
    <text evidence="6">The sequence shown here is derived from an EMBL/GenBank/DDBJ whole genome shotgun (WGS) entry which is preliminary data.</text>
</comment>
<comment type="subunit">
    <text evidence="4">Interacts with both the nontemplate DNA and the RNA polymerase (RNAP).</text>
</comment>
<keyword evidence="4" id="KW-0238">DNA-binding</keyword>
<proteinExistence type="inferred from homology"/>
<comment type="similarity">
    <text evidence="4">Belongs to the RfaH family.</text>
</comment>
<dbReference type="RefSeq" id="WP_228234328.1">
    <property type="nucleotide sequence ID" value="NZ_ARXL01000040.1"/>
</dbReference>
<evidence type="ECO:0000313" key="6">
    <source>
        <dbReference type="EMBL" id="MCC4309504.1"/>
    </source>
</evidence>
<dbReference type="NCBIfam" id="TIGR01955">
    <property type="entry name" value="RfaH"/>
    <property type="match status" value="1"/>
</dbReference>
<dbReference type="InterPro" id="IPR010215">
    <property type="entry name" value="Transcription_antiterm_RfaH"/>
</dbReference>
<organism evidence="6 7">
    <name type="scientific">Alloalcanivorax marinus</name>
    <dbReference type="NCBI Taxonomy" id="1177169"/>
    <lineage>
        <taxon>Bacteria</taxon>
        <taxon>Pseudomonadati</taxon>
        <taxon>Pseudomonadota</taxon>
        <taxon>Gammaproteobacteria</taxon>
        <taxon>Oceanospirillales</taxon>
        <taxon>Alcanivoracaceae</taxon>
        <taxon>Alloalcanivorax</taxon>
    </lineage>
</organism>
<dbReference type="SUPFAM" id="SSF50104">
    <property type="entry name" value="Translation proteins SH3-like domain"/>
    <property type="match status" value="1"/>
</dbReference>
<dbReference type="GO" id="GO:0005829">
    <property type="term" value="C:cytosol"/>
    <property type="evidence" value="ECO:0007669"/>
    <property type="project" value="TreeGrafter"/>
</dbReference>
<gene>
    <name evidence="4 6" type="primary">rfaH</name>
    <name evidence="6" type="ORF">LL252_13090</name>
</gene>